<dbReference type="OrthoDB" id="542013at2759"/>
<dbReference type="RefSeq" id="XP_025377443.1">
    <property type="nucleotide sequence ID" value="XM_025523540.1"/>
</dbReference>
<dbReference type="Pfam" id="PF00106">
    <property type="entry name" value="adh_short"/>
    <property type="match status" value="1"/>
</dbReference>
<evidence type="ECO:0000256" key="1">
    <source>
        <dbReference type="ARBA" id="ARBA00006484"/>
    </source>
</evidence>
<comment type="similarity">
    <text evidence="1">Belongs to the short-chain dehydrogenases/reductases (SDR) family.</text>
</comment>
<dbReference type="InterPro" id="IPR036291">
    <property type="entry name" value="NAD(P)-bd_dom_sf"/>
</dbReference>
<reference evidence="4 5" key="1">
    <citation type="journal article" date="2018" name="Mol. Biol. Evol.">
        <title>Broad Genomic Sampling Reveals a Smut Pathogenic Ancestry of the Fungal Clade Ustilaginomycotina.</title>
        <authorList>
            <person name="Kijpornyongpan T."/>
            <person name="Mondo S.J."/>
            <person name="Barry K."/>
            <person name="Sandor L."/>
            <person name="Lee J."/>
            <person name="Lipzen A."/>
            <person name="Pangilinan J."/>
            <person name="LaButti K."/>
            <person name="Hainaut M."/>
            <person name="Henrissat B."/>
            <person name="Grigoriev I.V."/>
            <person name="Spatafora J.W."/>
            <person name="Aime M.C."/>
        </authorList>
    </citation>
    <scope>NUCLEOTIDE SEQUENCE [LARGE SCALE GENOMIC DNA]</scope>
    <source>
        <strain evidence="4 5">MCA 4198</strain>
    </source>
</reference>
<feature type="transmembrane region" description="Helical" evidence="3">
    <location>
        <begin position="27"/>
        <end position="47"/>
    </location>
</feature>
<name>A0A316YR55_9BASI</name>
<dbReference type="SUPFAM" id="SSF51735">
    <property type="entry name" value="NAD(P)-binding Rossmann-fold domains"/>
    <property type="match status" value="1"/>
</dbReference>
<evidence type="ECO:0000256" key="2">
    <source>
        <dbReference type="ARBA" id="ARBA00023002"/>
    </source>
</evidence>
<dbReference type="STRING" id="215250.A0A316YR55"/>
<dbReference type="InParanoid" id="A0A316YR55"/>
<evidence type="ECO:0000313" key="4">
    <source>
        <dbReference type="EMBL" id="PWN90245.1"/>
    </source>
</evidence>
<accession>A0A316YR55</accession>
<dbReference type="GO" id="GO:0016491">
    <property type="term" value="F:oxidoreductase activity"/>
    <property type="evidence" value="ECO:0007669"/>
    <property type="project" value="UniProtKB-KW"/>
</dbReference>
<keyword evidence="5" id="KW-1185">Reference proteome</keyword>
<dbReference type="EMBL" id="KZ819636">
    <property type="protein sequence ID" value="PWN90245.1"/>
    <property type="molecule type" value="Genomic_DNA"/>
</dbReference>
<evidence type="ECO:0000256" key="3">
    <source>
        <dbReference type="SAM" id="Phobius"/>
    </source>
</evidence>
<dbReference type="GeneID" id="37045456"/>
<proteinExistence type="inferred from homology"/>
<protein>
    <submittedName>
        <fullName evidence="4">NAD(P)-binding protein</fullName>
    </submittedName>
</protein>
<dbReference type="AlphaFoldDB" id="A0A316YR55"/>
<dbReference type="InterPro" id="IPR002347">
    <property type="entry name" value="SDR_fam"/>
</dbReference>
<keyword evidence="3" id="KW-1133">Transmembrane helix</keyword>
<keyword evidence="3" id="KW-0812">Transmembrane</keyword>
<dbReference type="PRINTS" id="PR00081">
    <property type="entry name" value="GDHRDH"/>
</dbReference>
<keyword evidence="3" id="KW-0472">Membrane</keyword>
<dbReference type="PANTHER" id="PTHR24320:SF152">
    <property type="entry name" value="SHORT-CHAIN DEHYDROGENASE_REDUCTASE FAMILY PROTEIN"/>
    <property type="match status" value="1"/>
</dbReference>
<dbReference type="PANTHER" id="PTHR24320">
    <property type="entry name" value="RETINOL DEHYDROGENASE"/>
    <property type="match status" value="1"/>
</dbReference>
<gene>
    <name evidence="4" type="ORF">FA10DRAFT_279425</name>
</gene>
<dbReference type="Gene3D" id="3.40.50.720">
    <property type="entry name" value="NAD(P)-binding Rossmann-like Domain"/>
    <property type="match status" value="1"/>
</dbReference>
<dbReference type="Proteomes" id="UP000245768">
    <property type="component" value="Unassembled WGS sequence"/>
</dbReference>
<keyword evidence="2" id="KW-0560">Oxidoreductase</keyword>
<sequence>MTSNKAGIRQPRPVGTALRAVSLSENVWTGMTVMLAFCFARVLSFIFRQPTPPSPDKRRLDGQTAIVTGANGGIGLAITRDLFQRGCTVTMACRSSQRAQEARRLLLEEVNGTPGTADRLKIMTLDSSNLDSVRAFATSWSSKAMIAPSEIDFLFLNAGFAERSTGMGRFTKEGLDLFYQHLLVNLLLPFLSPSARIIITSSQGAFYARFSPAVAERSTANVIEKGFHYPSYLNFHGSTVPRFVSGAQDTFHYAHSKAFQVLFADTLQQILVHHQHPASVWESSGKTCNDRGPFDDVRVNTFHPGLVRTKIFDVYSTKSFAQSPLGYVGRYMMHHLGLDPKDGIRTAMCLALSDDELGGKSILPGAFYEFDKVRNLPWYASLSPAMRRRLWTRFNNDAGLTDADWILSKRAF</sequence>
<organism evidence="4 5">
    <name type="scientific">Acaromyces ingoldii</name>
    <dbReference type="NCBI Taxonomy" id="215250"/>
    <lineage>
        <taxon>Eukaryota</taxon>
        <taxon>Fungi</taxon>
        <taxon>Dikarya</taxon>
        <taxon>Basidiomycota</taxon>
        <taxon>Ustilaginomycotina</taxon>
        <taxon>Exobasidiomycetes</taxon>
        <taxon>Exobasidiales</taxon>
        <taxon>Cryptobasidiaceae</taxon>
        <taxon>Acaromyces</taxon>
    </lineage>
</organism>
<evidence type="ECO:0000313" key="5">
    <source>
        <dbReference type="Proteomes" id="UP000245768"/>
    </source>
</evidence>